<dbReference type="InParanoid" id="A0A0D0E721"/>
<evidence type="ECO:0000313" key="1">
    <source>
        <dbReference type="EMBL" id="KIK93675.1"/>
    </source>
</evidence>
<name>A0A0D0E721_9AGAM</name>
<feature type="non-terminal residue" evidence="1">
    <location>
        <position position="1"/>
    </location>
</feature>
<reference evidence="2" key="2">
    <citation type="submission" date="2015-01" db="EMBL/GenBank/DDBJ databases">
        <title>Evolutionary Origins and Diversification of the Mycorrhizal Mutualists.</title>
        <authorList>
            <consortium name="DOE Joint Genome Institute"/>
            <consortium name="Mycorrhizal Genomics Consortium"/>
            <person name="Kohler A."/>
            <person name="Kuo A."/>
            <person name="Nagy L.G."/>
            <person name="Floudas D."/>
            <person name="Copeland A."/>
            <person name="Barry K.W."/>
            <person name="Cichocki N."/>
            <person name="Veneault-Fourrey C."/>
            <person name="LaButti K."/>
            <person name="Lindquist E.A."/>
            <person name="Lipzen A."/>
            <person name="Lundell T."/>
            <person name="Morin E."/>
            <person name="Murat C."/>
            <person name="Riley R."/>
            <person name="Ohm R."/>
            <person name="Sun H."/>
            <person name="Tunlid A."/>
            <person name="Henrissat B."/>
            <person name="Grigoriev I.V."/>
            <person name="Hibbett D.S."/>
            <person name="Martin F."/>
        </authorList>
    </citation>
    <scope>NUCLEOTIDE SEQUENCE [LARGE SCALE GENOMIC DNA]</scope>
    <source>
        <strain evidence="2">Ve08.2h10</strain>
    </source>
</reference>
<keyword evidence="2" id="KW-1185">Reference proteome</keyword>
<accession>A0A0D0E721</accession>
<organism evidence="1 2">
    <name type="scientific">Paxillus rubicundulus Ve08.2h10</name>
    <dbReference type="NCBI Taxonomy" id="930991"/>
    <lineage>
        <taxon>Eukaryota</taxon>
        <taxon>Fungi</taxon>
        <taxon>Dikarya</taxon>
        <taxon>Basidiomycota</taxon>
        <taxon>Agaricomycotina</taxon>
        <taxon>Agaricomycetes</taxon>
        <taxon>Agaricomycetidae</taxon>
        <taxon>Boletales</taxon>
        <taxon>Paxilineae</taxon>
        <taxon>Paxillaceae</taxon>
        <taxon>Paxillus</taxon>
    </lineage>
</organism>
<dbReference type="OrthoDB" id="2663356at2759"/>
<dbReference type="AlphaFoldDB" id="A0A0D0E721"/>
<protein>
    <submittedName>
        <fullName evidence="1">Uncharacterized protein</fullName>
    </submittedName>
</protein>
<gene>
    <name evidence="1" type="ORF">PAXRUDRAFT_144554</name>
</gene>
<evidence type="ECO:0000313" key="2">
    <source>
        <dbReference type="Proteomes" id="UP000054538"/>
    </source>
</evidence>
<reference evidence="1 2" key="1">
    <citation type="submission" date="2014-04" db="EMBL/GenBank/DDBJ databases">
        <authorList>
            <consortium name="DOE Joint Genome Institute"/>
            <person name="Kuo A."/>
            <person name="Kohler A."/>
            <person name="Jargeat P."/>
            <person name="Nagy L.G."/>
            <person name="Floudas D."/>
            <person name="Copeland A."/>
            <person name="Barry K.W."/>
            <person name="Cichocki N."/>
            <person name="Veneault-Fourrey C."/>
            <person name="LaButti K."/>
            <person name="Lindquist E.A."/>
            <person name="Lipzen A."/>
            <person name="Lundell T."/>
            <person name="Morin E."/>
            <person name="Murat C."/>
            <person name="Sun H."/>
            <person name="Tunlid A."/>
            <person name="Henrissat B."/>
            <person name="Grigoriev I.V."/>
            <person name="Hibbett D.S."/>
            <person name="Martin F."/>
            <person name="Nordberg H.P."/>
            <person name="Cantor M.N."/>
            <person name="Hua S.X."/>
        </authorList>
    </citation>
    <scope>NUCLEOTIDE SEQUENCE [LARGE SCALE GENOMIC DNA]</scope>
    <source>
        <strain evidence="1 2">Ve08.2h10</strain>
    </source>
</reference>
<dbReference type="Proteomes" id="UP000054538">
    <property type="component" value="Unassembled WGS sequence"/>
</dbReference>
<dbReference type="HOGENOM" id="CLU_190881_1_0_1"/>
<dbReference type="EMBL" id="KN825165">
    <property type="protein sequence ID" value="KIK93675.1"/>
    <property type="molecule type" value="Genomic_DNA"/>
</dbReference>
<proteinExistence type="predicted"/>
<sequence length="53" mass="6131">GWWWDHFTEHPGYVNKEETSMISSKAKVTCTVIFGQHVAQEQQLDQEHISTGQ</sequence>